<dbReference type="Pfam" id="PF10805">
    <property type="entry name" value="DUF2730"/>
    <property type="match status" value="1"/>
</dbReference>
<reference evidence="1 2" key="1">
    <citation type="journal article" date="2013" name="Gut Pathog.">
        <title>Draft genome of Ochrobactrum intermedium strain M86 isolated from non-ulcer dyspeptic individual from India.</title>
        <authorList>
            <person name="Kulkarni G."/>
            <person name="Dhotre D."/>
            <person name="Dharne M."/>
            <person name="Shetty S."/>
            <person name="Chowdhury S."/>
            <person name="Misra V."/>
            <person name="Misra S."/>
            <person name="Patole M."/>
            <person name="Shouche Y."/>
        </authorList>
    </citation>
    <scope>NUCLEOTIDE SEQUENCE [LARGE SCALE GENOMIC DNA]</scope>
    <source>
        <strain evidence="1 2">M86</strain>
    </source>
</reference>
<dbReference type="PATRIC" id="fig|1234597.4.peg.2305"/>
<dbReference type="InterPro" id="IPR020269">
    <property type="entry name" value="Phage_Mu_Releasin"/>
</dbReference>
<proteinExistence type="predicted"/>
<gene>
    <name evidence="1" type="ORF">D584_11137</name>
</gene>
<comment type="caution">
    <text evidence="1">The sequence shown here is derived from an EMBL/GenBank/DDBJ whole genome shotgun (WGS) entry which is preliminary data.</text>
</comment>
<protein>
    <submittedName>
        <fullName evidence="1">ATP-dependent Clp protease ATP-binding subunit</fullName>
    </submittedName>
</protein>
<keyword evidence="1" id="KW-0067">ATP-binding</keyword>
<dbReference type="EMBL" id="AOGE01000027">
    <property type="protein sequence ID" value="ELT49078.1"/>
    <property type="molecule type" value="Genomic_DNA"/>
</dbReference>
<accession>M5JP98</accession>
<evidence type="ECO:0000313" key="1">
    <source>
        <dbReference type="EMBL" id="ELT49078.1"/>
    </source>
</evidence>
<dbReference type="GO" id="GO:0006508">
    <property type="term" value="P:proteolysis"/>
    <property type="evidence" value="ECO:0007669"/>
    <property type="project" value="UniProtKB-KW"/>
</dbReference>
<organism evidence="1 2">
    <name type="scientific">Brucella intermedia M86</name>
    <dbReference type="NCBI Taxonomy" id="1234597"/>
    <lineage>
        <taxon>Bacteria</taxon>
        <taxon>Pseudomonadati</taxon>
        <taxon>Pseudomonadota</taxon>
        <taxon>Alphaproteobacteria</taxon>
        <taxon>Hyphomicrobiales</taxon>
        <taxon>Brucellaceae</taxon>
        <taxon>Brucella/Ochrobactrum group</taxon>
        <taxon>Brucella</taxon>
    </lineage>
</organism>
<evidence type="ECO:0000313" key="2">
    <source>
        <dbReference type="Proteomes" id="UP000011971"/>
    </source>
</evidence>
<dbReference type="RefSeq" id="WP_006471571.1">
    <property type="nucleotide sequence ID" value="NZ_AOGE01000027.1"/>
</dbReference>
<keyword evidence="1" id="KW-0645">Protease</keyword>
<dbReference type="AlphaFoldDB" id="M5JP98"/>
<sequence>MDLTLLMPWLAAAVSISHAIAGVYRWATSPARRNSEEIVKIKSDQAAHDRRIQAVEAEIKHMPDSSTIHKLELFMEKLSGRLDSIDGRFDTVDEKLKPIQAATERMNEVLMSGARK</sequence>
<keyword evidence="1" id="KW-0378">Hydrolase</keyword>
<dbReference type="Proteomes" id="UP000011971">
    <property type="component" value="Unassembled WGS sequence"/>
</dbReference>
<dbReference type="GO" id="GO:0008233">
    <property type="term" value="F:peptidase activity"/>
    <property type="evidence" value="ECO:0007669"/>
    <property type="project" value="UniProtKB-KW"/>
</dbReference>
<keyword evidence="1" id="KW-0547">Nucleotide-binding</keyword>
<name>M5JP98_9HYPH</name>
<dbReference type="GO" id="GO:0005524">
    <property type="term" value="F:ATP binding"/>
    <property type="evidence" value="ECO:0007669"/>
    <property type="project" value="UniProtKB-KW"/>
</dbReference>